<name>A0ABP9FFX4_9GAMM</name>
<proteinExistence type="predicted"/>
<reference evidence="2" key="1">
    <citation type="journal article" date="2019" name="Int. J. Syst. Evol. Microbiol.">
        <title>The Global Catalogue of Microorganisms (GCM) 10K type strain sequencing project: providing services to taxonomists for standard genome sequencing and annotation.</title>
        <authorList>
            <consortium name="The Broad Institute Genomics Platform"/>
            <consortium name="The Broad Institute Genome Sequencing Center for Infectious Disease"/>
            <person name="Wu L."/>
            <person name="Ma J."/>
        </authorList>
    </citation>
    <scope>NUCLEOTIDE SEQUENCE [LARGE SCALE GENOMIC DNA]</scope>
    <source>
        <strain evidence="2">JCM 18401</strain>
    </source>
</reference>
<comment type="caution">
    <text evidence="1">The sequence shown here is derived from an EMBL/GenBank/DDBJ whole genome shotgun (WGS) entry which is preliminary data.</text>
</comment>
<gene>
    <name evidence="1" type="ORF">GCM10023333_37850</name>
</gene>
<sequence length="77" mass="7719">MFGIAGGGWCRGEINGGECGFWVGSRILFVSGAAVAHALMLAGGGGRDLGRVFRAGKIAGVLRLGAALRLECGLSAV</sequence>
<dbReference type="Proteomes" id="UP001499988">
    <property type="component" value="Unassembled WGS sequence"/>
</dbReference>
<keyword evidence="2" id="KW-1185">Reference proteome</keyword>
<evidence type="ECO:0000313" key="2">
    <source>
        <dbReference type="Proteomes" id="UP001499988"/>
    </source>
</evidence>
<evidence type="ECO:0000313" key="1">
    <source>
        <dbReference type="EMBL" id="GAA4900400.1"/>
    </source>
</evidence>
<protein>
    <submittedName>
        <fullName evidence="1">Uncharacterized protein</fullName>
    </submittedName>
</protein>
<dbReference type="EMBL" id="BAABJZ010000103">
    <property type="protein sequence ID" value="GAA4900400.1"/>
    <property type="molecule type" value="Genomic_DNA"/>
</dbReference>
<organism evidence="1 2">
    <name type="scientific">Ferrimonas pelagia</name>
    <dbReference type="NCBI Taxonomy" id="1177826"/>
    <lineage>
        <taxon>Bacteria</taxon>
        <taxon>Pseudomonadati</taxon>
        <taxon>Pseudomonadota</taxon>
        <taxon>Gammaproteobacteria</taxon>
        <taxon>Alteromonadales</taxon>
        <taxon>Ferrimonadaceae</taxon>
        <taxon>Ferrimonas</taxon>
    </lineage>
</organism>
<accession>A0ABP9FFX4</accession>